<reference evidence="8 9" key="1">
    <citation type="journal article" date="2020" name="bioRxiv">
        <title>Whole genome comparisons of ergot fungi reveals the divergence and evolution of species within the genus Claviceps are the result of varying mechanisms driving genome evolution and host range expansion.</title>
        <authorList>
            <person name="Wyka S.A."/>
            <person name="Mondo S.J."/>
            <person name="Liu M."/>
            <person name="Dettman J."/>
            <person name="Nalam V."/>
            <person name="Broders K.D."/>
        </authorList>
    </citation>
    <scope>NUCLEOTIDE SEQUENCE [LARGE SCALE GENOMIC DNA]</scope>
    <source>
        <strain evidence="8 9">LM576</strain>
    </source>
</reference>
<keyword evidence="4 6" id="KW-0472">Membrane</keyword>
<dbReference type="InterPro" id="IPR052337">
    <property type="entry name" value="SAT4-like"/>
</dbReference>
<dbReference type="GO" id="GO:0016020">
    <property type="term" value="C:membrane"/>
    <property type="evidence" value="ECO:0007669"/>
    <property type="project" value="UniProtKB-SubCell"/>
</dbReference>
<protein>
    <recommendedName>
        <fullName evidence="7">Rhodopsin domain-containing protein</fullName>
    </recommendedName>
</protein>
<organism evidence="8 9">
    <name type="scientific">Claviceps humidiphila</name>
    <dbReference type="NCBI Taxonomy" id="1294629"/>
    <lineage>
        <taxon>Eukaryota</taxon>
        <taxon>Fungi</taxon>
        <taxon>Dikarya</taxon>
        <taxon>Ascomycota</taxon>
        <taxon>Pezizomycotina</taxon>
        <taxon>Sordariomycetes</taxon>
        <taxon>Hypocreomycetidae</taxon>
        <taxon>Hypocreales</taxon>
        <taxon>Clavicipitaceae</taxon>
        <taxon>Claviceps</taxon>
    </lineage>
</organism>
<feature type="domain" description="Rhodopsin" evidence="7">
    <location>
        <begin position="31"/>
        <end position="270"/>
    </location>
</feature>
<proteinExistence type="inferred from homology"/>
<name>A0A9P7Q2D5_9HYPO</name>
<accession>A0A9P7Q2D5</accession>
<evidence type="ECO:0000256" key="4">
    <source>
        <dbReference type="ARBA" id="ARBA00023136"/>
    </source>
</evidence>
<evidence type="ECO:0000256" key="2">
    <source>
        <dbReference type="ARBA" id="ARBA00022692"/>
    </source>
</evidence>
<sequence>MAGDRKGFRDDGRVTALALVFLFLTPLFLIVRVWSRMGSRRGLGLDDLLILVSFGCTLVVQALVTIASNANMSRSPKHHVHDDKLQVLKLFYVAHIFANMTINLTKSSILLMYVRVFDQRRFRICCYVLLGIVATYMLTTVGLLIWQCSPIEGAWNKNLRATCVGLTGHSYANAGFSLATDVLILGLPVMPIWERNWPVGQKRALLLVFAVGGFVTISSIMRATTLDFIPQNNKTINDLMPTLWTLSWTIVEENLAIICACLPMCRSVLAALAAPFVDASSPNNNGNGHGHGHGNSNNNNITTTMTTGAIDAHGGSACGSCVYAMQSLPKEIMLFGSQDSRDWRPYTGPNTRGDQPSHSAVQYRAEDSINQVCIHASKTRPPGLESGGKIWITTHYEISYESLSHNEY</sequence>
<keyword evidence="9" id="KW-1185">Reference proteome</keyword>
<evidence type="ECO:0000256" key="1">
    <source>
        <dbReference type="ARBA" id="ARBA00004141"/>
    </source>
</evidence>
<evidence type="ECO:0000313" key="8">
    <source>
        <dbReference type="EMBL" id="KAG6116702.1"/>
    </source>
</evidence>
<comment type="subcellular location">
    <subcellularLocation>
        <location evidence="1">Membrane</location>
        <topology evidence="1">Multi-pass membrane protein</topology>
    </subcellularLocation>
</comment>
<dbReference type="AlphaFoldDB" id="A0A9P7Q2D5"/>
<comment type="similarity">
    <text evidence="5">Belongs to the SAT4 family.</text>
</comment>
<dbReference type="EMBL" id="SRQM01000168">
    <property type="protein sequence ID" value="KAG6116702.1"/>
    <property type="molecule type" value="Genomic_DNA"/>
</dbReference>
<gene>
    <name evidence="8" type="ORF">E4U13_001667</name>
</gene>
<keyword evidence="3 6" id="KW-1133">Transmembrane helix</keyword>
<feature type="transmembrane region" description="Helical" evidence="6">
    <location>
        <begin position="126"/>
        <end position="146"/>
    </location>
</feature>
<evidence type="ECO:0000259" key="7">
    <source>
        <dbReference type="Pfam" id="PF20684"/>
    </source>
</evidence>
<evidence type="ECO:0000256" key="5">
    <source>
        <dbReference type="ARBA" id="ARBA00038359"/>
    </source>
</evidence>
<feature type="transmembrane region" description="Helical" evidence="6">
    <location>
        <begin position="205"/>
        <end position="224"/>
    </location>
</feature>
<feature type="transmembrane region" description="Helical" evidence="6">
    <location>
        <begin position="174"/>
        <end position="193"/>
    </location>
</feature>
<evidence type="ECO:0000256" key="3">
    <source>
        <dbReference type="ARBA" id="ARBA00022989"/>
    </source>
</evidence>
<dbReference type="PANTHER" id="PTHR33048:SF55">
    <property type="entry name" value="INTEGRAL MEMBRANE PROTEIN"/>
    <property type="match status" value="1"/>
</dbReference>
<feature type="transmembrane region" description="Helical" evidence="6">
    <location>
        <begin position="47"/>
        <end position="70"/>
    </location>
</feature>
<comment type="caution">
    <text evidence="8">The sequence shown here is derived from an EMBL/GenBank/DDBJ whole genome shotgun (WGS) entry which is preliminary data.</text>
</comment>
<feature type="transmembrane region" description="Helical" evidence="6">
    <location>
        <begin position="14"/>
        <end position="35"/>
    </location>
</feature>
<dbReference type="Pfam" id="PF20684">
    <property type="entry name" value="Fung_rhodopsin"/>
    <property type="match status" value="1"/>
</dbReference>
<evidence type="ECO:0000256" key="6">
    <source>
        <dbReference type="SAM" id="Phobius"/>
    </source>
</evidence>
<keyword evidence="2 6" id="KW-0812">Transmembrane</keyword>
<dbReference type="Proteomes" id="UP000732380">
    <property type="component" value="Unassembled WGS sequence"/>
</dbReference>
<dbReference type="InterPro" id="IPR049326">
    <property type="entry name" value="Rhodopsin_dom_fungi"/>
</dbReference>
<dbReference type="PANTHER" id="PTHR33048">
    <property type="entry name" value="PTH11-LIKE INTEGRAL MEMBRANE PROTEIN (AFU_ORTHOLOGUE AFUA_5G11245)"/>
    <property type="match status" value="1"/>
</dbReference>
<evidence type="ECO:0000313" key="9">
    <source>
        <dbReference type="Proteomes" id="UP000732380"/>
    </source>
</evidence>
<feature type="transmembrane region" description="Helical" evidence="6">
    <location>
        <begin position="90"/>
        <end position="114"/>
    </location>
</feature>